<dbReference type="EMBL" id="AMZH03004781">
    <property type="protein sequence ID" value="RRT68159.1"/>
    <property type="molecule type" value="Genomic_DNA"/>
</dbReference>
<name>A0A426ZVY5_ENSVE</name>
<accession>A0A426ZVY5</accession>
<reference evidence="1 2" key="1">
    <citation type="journal article" date="2014" name="Agronomy (Basel)">
        <title>A Draft Genome Sequence for Ensete ventricosum, the Drought-Tolerant Tree Against Hunger.</title>
        <authorList>
            <person name="Harrison J."/>
            <person name="Moore K.A."/>
            <person name="Paszkiewicz K."/>
            <person name="Jones T."/>
            <person name="Grant M."/>
            <person name="Ambacheew D."/>
            <person name="Muzemil S."/>
            <person name="Studholme D.J."/>
        </authorList>
    </citation>
    <scope>NUCLEOTIDE SEQUENCE [LARGE SCALE GENOMIC DNA]</scope>
</reference>
<evidence type="ECO:0000313" key="1">
    <source>
        <dbReference type="EMBL" id="RRT68159.1"/>
    </source>
</evidence>
<comment type="caution">
    <text evidence="1">The sequence shown here is derived from an EMBL/GenBank/DDBJ whole genome shotgun (WGS) entry which is preliminary data.</text>
</comment>
<organism evidence="1 2">
    <name type="scientific">Ensete ventricosum</name>
    <name type="common">Abyssinian banana</name>
    <name type="synonym">Musa ensete</name>
    <dbReference type="NCBI Taxonomy" id="4639"/>
    <lineage>
        <taxon>Eukaryota</taxon>
        <taxon>Viridiplantae</taxon>
        <taxon>Streptophyta</taxon>
        <taxon>Embryophyta</taxon>
        <taxon>Tracheophyta</taxon>
        <taxon>Spermatophyta</taxon>
        <taxon>Magnoliopsida</taxon>
        <taxon>Liliopsida</taxon>
        <taxon>Zingiberales</taxon>
        <taxon>Musaceae</taxon>
        <taxon>Ensete</taxon>
    </lineage>
</organism>
<evidence type="ECO:0000313" key="2">
    <source>
        <dbReference type="Proteomes" id="UP000287651"/>
    </source>
</evidence>
<protein>
    <submittedName>
        <fullName evidence="1">Uncharacterized protein</fullName>
    </submittedName>
</protein>
<gene>
    <name evidence="1" type="ORF">B296_00009980</name>
</gene>
<feature type="non-terminal residue" evidence="1">
    <location>
        <position position="1"/>
    </location>
</feature>
<sequence length="92" mass="10750">GHGKSYEHGFAKNVIVILFACEVEFRSIFRAPSRKFKILAIPNVLAHGKSYEHGFTKKCDGHKHCVMSRAKSFNHFIVHRLKNLKYWPFPMY</sequence>
<proteinExistence type="predicted"/>
<dbReference type="Proteomes" id="UP000287651">
    <property type="component" value="Unassembled WGS sequence"/>
</dbReference>
<dbReference type="AlphaFoldDB" id="A0A426ZVY5"/>